<proteinExistence type="predicted"/>
<dbReference type="InterPro" id="IPR002935">
    <property type="entry name" value="SAM_O-MeTrfase"/>
</dbReference>
<dbReference type="GO" id="GO:0008171">
    <property type="term" value="F:O-methyltransferase activity"/>
    <property type="evidence" value="ECO:0007669"/>
    <property type="project" value="InterPro"/>
</dbReference>
<dbReference type="CDD" id="cd02440">
    <property type="entry name" value="AdoMet_MTases"/>
    <property type="match status" value="1"/>
</dbReference>
<keyword evidence="3" id="KW-0949">S-adenosyl-L-methionine</keyword>
<sequence>MEKAEIRFSGKIRDYLLSTLREPEILQRLREETSRAPHAIMQIPPEQGRFMSFLVKTLGVGRALELGTYTGYSALCNALALPDDGRLVACDINEGWADIARKYWQEAGVAHKIDFRFGKALRTLDGLLQSGAAGSFDFIFIDADKVNYDAYYERSLSLLRPGGVMAIDNVLLFGAVADRNLLHADLSARIGDAEIAAVQRLNSKISHDPRVDQVMLPMADGLTLVRKL</sequence>
<dbReference type="SUPFAM" id="SSF53335">
    <property type="entry name" value="S-adenosyl-L-methionine-dependent methyltransferases"/>
    <property type="match status" value="1"/>
</dbReference>
<evidence type="ECO:0000256" key="3">
    <source>
        <dbReference type="ARBA" id="ARBA00022691"/>
    </source>
</evidence>
<evidence type="ECO:0000256" key="2">
    <source>
        <dbReference type="ARBA" id="ARBA00022679"/>
    </source>
</evidence>
<comment type="caution">
    <text evidence="4">The sequence shown here is derived from an EMBL/GenBank/DDBJ whole genome shotgun (WGS) entry which is preliminary data.</text>
</comment>
<dbReference type="EMBL" id="MLJW01000013">
    <property type="protein sequence ID" value="OIR13757.1"/>
    <property type="molecule type" value="Genomic_DNA"/>
</dbReference>
<dbReference type="PANTHER" id="PTHR10509">
    <property type="entry name" value="O-METHYLTRANSFERASE-RELATED"/>
    <property type="match status" value="1"/>
</dbReference>
<keyword evidence="2 4" id="KW-0808">Transferase</keyword>
<evidence type="ECO:0000256" key="1">
    <source>
        <dbReference type="ARBA" id="ARBA00022603"/>
    </source>
</evidence>
<dbReference type="Pfam" id="PF01596">
    <property type="entry name" value="Methyltransf_3"/>
    <property type="match status" value="1"/>
</dbReference>
<dbReference type="GO" id="GO:0008757">
    <property type="term" value="F:S-adenosylmethionine-dependent methyltransferase activity"/>
    <property type="evidence" value="ECO:0007669"/>
    <property type="project" value="TreeGrafter"/>
</dbReference>
<organism evidence="4">
    <name type="scientific">mine drainage metagenome</name>
    <dbReference type="NCBI Taxonomy" id="410659"/>
    <lineage>
        <taxon>unclassified sequences</taxon>
        <taxon>metagenomes</taxon>
        <taxon>ecological metagenomes</taxon>
    </lineage>
</organism>
<dbReference type="InterPro" id="IPR029063">
    <property type="entry name" value="SAM-dependent_MTases_sf"/>
</dbReference>
<gene>
    <name evidence="4" type="ORF">GALL_48920</name>
</gene>
<dbReference type="PANTHER" id="PTHR10509:SF14">
    <property type="entry name" value="CAFFEOYL-COA O-METHYLTRANSFERASE 3-RELATED"/>
    <property type="match status" value="1"/>
</dbReference>
<dbReference type="EC" id="2.1.1.-" evidence="4"/>
<dbReference type="AlphaFoldDB" id="A0A1J5TBR9"/>
<name>A0A1J5TBR9_9ZZZZ</name>
<dbReference type="InterPro" id="IPR050362">
    <property type="entry name" value="Cation-dep_OMT"/>
</dbReference>
<reference evidence="4" key="1">
    <citation type="submission" date="2016-10" db="EMBL/GenBank/DDBJ databases">
        <title>Sequence of Gallionella enrichment culture.</title>
        <authorList>
            <person name="Poehlein A."/>
            <person name="Muehling M."/>
            <person name="Daniel R."/>
        </authorList>
    </citation>
    <scope>NUCLEOTIDE SEQUENCE</scope>
</reference>
<dbReference type="GO" id="GO:0032259">
    <property type="term" value="P:methylation"/>
    <property type="evidence" value="ECO:0007669"/>
    <property type="project" value="UniProtKB-KW"/>
</dbReference>
<dbReference type="PROSITE" id="PS51682">
    <property type="entry name" value="SAM_OMT_I"/>
    <property type="match status" value="1"/>
</dbReference>
<keyword evidence="1 4" id="KW-0489">Methyltransferase</keyword>
<dbReference type="Gene3D" id="3.40.50.150">
    <property type="entry name" value="Vaccinia Virus protein VP39"/>
    <property type="match status" value="1"/>
</dbReference>
<accession>A0A1J5TBR9</accession>
<evidence type="ECO:0000313" key="4">
    <source>
        <dbReference type="EMBL" id="OIR13757.1"/>
    </source>
</evidence>
<protein>
    <submittedName>
        <fullName evidence="4">Putative O-methyltransferase</fullName>
        <ecNumber evidence="4">2.1.1.-</ecNumber>
    </submittedName>
</protein>